<dbReference type="PANTHER" id="PTHR33248">
    <property type="entry name" value="ZINC ION-BINDING PROTEIN"/>
    <property type="match status" value="1"/>
</dbReference>
<dbReference type="Pfam" id="PF06839">
    <property type="entry name" value="Zn_ribbon_GRF"/>
    <property type="match status" value="1"/>
</dbReference>
<name>A0AAW1MKA2_SAPOF</name>
<sequence length="51" mass="6083">MKCKCETACEHRTSWALQNPGRKFVTCKFYNPNSSMHRCGFFMWVDEDMTE</sequence>
<dbReference type="EMBL" id="JBDFQZ010000002">
    <property type="protein sequence ID" value="KAK9748528.1"/>
    <property type="molecule type" value="Genomic_DNA"/>
</dbReference>
<keyword evidence="2 4" id="KW-0863">Zinc-finger</keyword>
<keyword evidence="7" id="KW-1185">Reference proteome</keyword>
<gene>
    <name evidence="6" type="ORF">RND81_02G064400</name>
</gene>
<accession>A0AAW1MKA2</accession>
<comment type="caution">
    <text evidence="6">The sequence shown here is derived from an EMBL/GenBank/DDBJ whole genome shotgun (WGS) entry which is preliminary data.</text>
</comment>
<dbReference type="InterPro" id="IPR010666">
    <property type="entry name" value="Znf_GRF"/>
</dbReference>
<evidence type="ECO:0000313" key="7">
    <source>
        <dbReference type="Proteomes" id="UP001443914"/>
    </source>
</evidence>
<evidence type="ECO:0000259" key="5">
    <source>
        <dbReference type="PROSITE" id="PS51999"/>
    </source>
</evidence>
<dbReference type="GO" id="GO:0008270">
    <property type="term" value="F:zinc ion binding"/>
    <property type="evidence" value="ECO:0007669"/>
    <property type="project" value="UniProtKB-KW"/>
</dbReference>
<keyword evidence="3" id="KW-0862">Zinc</keyword>
<feature type="domain" description="GRF-type" evidence="5">
    <location>
        <begin position="3"/>
        <end position="48"/>
    </location>
</feature>
<organism evidence="6 7">
    <name type="scientific">Saponaria officinalis</name>
    <name type="common">Common soapwort</name>
    <name type="synonym">Lychnis saponaria</name>
    <dbReference type="NCBI Taxonomy" id="3572"/>
    <lineage>
        <taxon>Eukaryota</taxon>
        <taxon>Viridiplantae</taxon>
        <taxon>Streptophyta</taxon>
        <taxon>Embryophyta</taxon>
        <taxon>Tracheophyta</taxon>
        <taxon>Spermatophyta</taxon>
        <taxon>Magnoliopsida</taxon>
        <taxon>eudicotyledons</taxon>
        <taxon>Gunneridae</taxon>
        <taxon>Pentapetalae</taxon>
        <taxon>Caryophyllales</taxon>
        <taxon>Caryophyllaceae</taxon>
        <taxon>Caryophylleae</taxon>
        <taxon>Saponaria</taxon>
    </lineage>
</organism>
<protein>
    <recommendedName>
        <fullName evidence="5">GRF-type domain-containing protein</fullName>
    </recommendedName>
</protein>
<keyword evidence="1" id="KW-0479">Metal-binding</keyword>
<evidence type="ECO:0000256" key="4">
    <source>
        <dbReference type="PROSITE-ProRule" id="PRU01343"/>
    </source>
</evidence>
<evidence type="ECO:0000256" key="2">
    <source>
        <dbReference type="ARBA" id="ARBA00022771"/>
    </source>
</evidence>
<dbReference type="Proteomes" id="UP001443914">
    <property type="component" value="Unassembled WGS sequence"/>
</dbReference>
<evidence type="ECO:0000313" key="6">
    <source>
        <dbReference type="EMBL" id="KAK9748528.1"/>
    </source>
</evidence>
<reference evidence="6" key="1">
    <citation type="submission" date="2024-03" db="EMBL/GenBank/DDBJ databases">
        <title>WGS assembly of Saponaria officinalis var. Norfolk2.</title>
        <authorList>
            <person name="Jenkins J."/>
            <person name="Shu S."/>
            <person name="Grimwood J."/>
            <person name="Barry K."/>
            <person name="Goodstein D."/>
            <person name="Schmutz J."/>
            <person name="Leebens-Mack J."/>
            <person name="Osbourn A."/>
        </authorList>
    </citation>
    <scope>NUCLEOTIDE SEQUENCE [LARGE SCALE GENOMIC DNA]</scope>
    <source>
        <strain evidence="6">JIC</strain>
    </source>
</reference>
<dbReference type="AlphaFoldDB" id="A0AAW1MKA2"/>
<dbReference type="PROSITE" id="PS51999">
    <property type="entry name" value="ZF_GRF"/>
    <property type="match status" value="1"/>
</dbReference>
<proteinExistence type="predicted"/>
<evidence type="ECO:0000256" key="1">
    <source>
        <dbReference type="ARBA" id="ARBA00022723"/>
    </source>
</evidence>
<evidence type="ECO:0000256" key="3">
    <source>
        <dbReference type="ARBA" id="ARBA00022833"/>
    </source>
</evidence>